<proteinExistence type="predicted"/>
<name>A0A0L0ENZ3_9GAMM</name>
<dbReference type="Proteomes" id="UP000036850">
    <property type="component" value="Unassembled WGS sequence"/>
</dbReference>
<dbReference type="AlphaFoldDB" id="A0A0L0ENZ3"/>
<evidence type="ECO:0000313" key="1">
    <source>
        <dbReference type="EMBL" id="KNC66116.1"/>
    </source>
</evidence>
<gene>
    <name evidence="1" type="ORF">AC626_18980</name>
</gene>
<sequence>MTNSDTSLATAKPSSYLKVDNLETQEKVINLGKKLAASFQANSPDEITSWMINYLAEQIKLAESAHCEKAKLNCFNTILQLWENRAILPEGTRPFENLEPVFKALDSLSPENAYPRYFDYQTEDYTEEQLSNSATWLEAAKRLDVAARTIITFLFELAIADAITEDIKDWFTSMSDAVGASEFDLIGEFYEERAPDKTEQRIALLTNRIEQLETFEEISKSIRAGLNEELTALHSK</sequence>
<evidence type="ECO:0000313" key="2">
    <source>
        <dbReference type="Proteomes" id="UP000036850"/>
    </source>
</evidence>
<protein>
    <submittedName>
        <fullName evidence="1">Uncharacterized protein</fullName>
    </submittedName>
</protein>
<dbReference type="OrthoDB" id="4166375at2"/>
<dbReference type="EMBL" id="LFZX01000185">
    <property type="protein sequence ID" value="KNC66116.1"/>
    <property type="molecule type" value="Genomic_DNA"/>
</dbReference>
<organism evidence="1 2">
    <name type="scientific">Pseudoalteromonas rubra</name>
    <dbReference type="NCBI Taxonomy" id="43658"/>
    <lineage>
        <taxon>Bacteria</taxon>
        <taxon>Pseudomonadati</taxon>
        <taxon>Pseudomonadota</taxon>
        <taxon>Gammaproteobacteria</taxon>
        <taxon>Alteromonadales</taxon>
        <taxon>Pseudoalteromonadaceae</taxon>
        <taxon>Pseudoalteromonas</taxon>
    </lineage>
</organism>
<comment type="caution">
    <text evidence="1">The sequence shown here is derived from an EMBL/GenBank/DDBJ whole genome shotgun (WGS) entry which is preliminary data.</text>
</comment>
<reference evidence="2" key="1">
    <citation type="submission" date="2015-07" db="EMBL/GenBank/DDBJ databases">
        <title>Draft genome sequence of a Pseudoalteromonas rubra strain, OCN096, isolated from Kaneohe Bay, Oahu, Hawaii.</title>
        <authorList>
            <person name="Beurmann S."/>
            <person name="Ushijima B."/>
            <person name="Belcaid M."/>
            <person name="Callahan S.M."/>
            <person name="Aeby G.S."/>
        </authorList>
    </citation>
    <scope>NUCLEOTIDE SEQUENCE [LARGE SCALE GENOMIC DNA]</scope>
    <source>
        <strain evidence="2">OCN096</strain>
    </source>
</reference>
<accession>A0A0L0ENZ3</accession>
<dbReference type="PATRIC" id="fig|43658.6.peg.1527"/>